<evidence type="ECO:0000313" key="5">
    <source>
        <dbReference type="Proteomes" id="UP001465668"/>
    </source>
</evidence>
<organism evidence="4 5">
    <name type="scientific">Seiridium cardinale</name>
    <dbReference type="NCBI Taxonomy" id="138064"/>
    <lineage>
        <taxon>Eukaryota</taxon>
        <taxon>Fungi</taxon>
        <taxon>Dikarya</taxon>
        <taxon>Ascomycota</taxon>
        <taxon>Pezizomycotina</taxon>
        <taxon>Sordariomycetes</taxon>
        <taxon>Xylariomycetidae</taxon>
        <taxon>Amphisphaeriales</taxon>
        <taxon>Sporocadaceae</taxon>
        <taxon>Seiridium</taxon>
    </lineage>
</organism>
<dbReference type="Proteomes" id="UP001465668">
    <property type="component" value="Unassembled WGS sequence"/>
</dbReference>
<keyword evidence="5" id="KW-1185">Reference proteome</keyword>
<dbReference type="Gene3D" id="2.60.120.260">
    <property type="entry name" value="Galactose-binding domain-like"/>
    <property type="match status" value="1"/>
</dbReference>
<dbReference type="InterPro" id="IPR025300">
    <property type="entry name" value="BetaGal_jelly_roll_dom"/>
</dbReference>
<gene>
    <name evidence="4" type="ORF">SCAR479_11663</name>
</gene>
<protein>
    <submittedName>
        <fullName evidence="4">Beta-galactosidase</fullName>
    </submittedName>
</protein>
<keyword evidence="2" id="KW-0326">Glycosidase</keyword>
<feature type="domain" description="Beta-galactosidase jelly roll" evidence="3">
    <location>
        <begin position="64"/>
        <end position="140"/>
    </location>
</feature>
<sequence>MLIAHMGQDEEAPGTDAIKLPMGLISYSLSGHAQSDVTWKLSGNLGGANYEDLALGPRNEGVIFAERQDCHQPRRPSEDWATASPVEDGLEKAGVGFHTSTFPLNVPEGFDVPPSFVLANTTMSNYRVHLFVNWWQLGKSAPFRVLTRK</sequence>
<evidence type="ECO:0000256" key="2">
    <source>
        <dbReference type="ARBA" id="ARBA00023295"/>
    </source>
</evidence>
<evidence type="ECO:0000313" key="4">
    <source>
        <dbReference type="EMBL" id="KAK9771592.1"/>
    </source>
</evidence>
<name>A0ABR2XD42_9PEZI</name>
<evidence type="ECO:0000256" key="1">
    <source>
        <dbReference type="ARBA" id="ARBA00022801"/>
    </source>
</evidence>
<comment type="caution">
    <text evidence="4">The sequence shown here is derived from an EMBL/GenBank/DDBJ whole genome shotgun (WGS) entry which is preliminary data.</text>
</comment>
<dbReference type="EMBL" id="JARVKM010000072">
    <property type="protein sequence ID" value="KAK9771592.1"/>
    <property type="molecule type" value="Genomic_DNA"/>
</dbReference>
<dbReference type="InterPro" id="IPR008979">
    <property type="entry name" value="Galactose-bd-like_sf"/>
</dbReference>
<dbReference type="SUPFAM" id="SSF49785">
    <property type="entry name" value="Galactose-binding domain-like"/>
    <property type="match status" value="1"/>
</dbReference>
<proteinExistence type="predicted"/>
<accession>A0ABR2XD42</accession>
<keyword evidence="1" id="KW-0378">Hydrolase</keyword>
<dbReference type="Pfam" id="PF13364">
    <property type="entry name" value="BetaGal_ABD2"/>
    <property type="match status" value="1"/>
</dbReference>
<reference evidence="4 5" key="1">
    <citation type="submission" date="2024-02" db="EMBL/GenBank/DDBJ databases">
        <title>First draft genome assembly of two strains of Seiridium cardinale.</title>
        <authorList>
            <person name="Emiliani G."/>
            <person name="Scali E."/>
        </authorList>
    </citation>
    <scope>NUCLEOTIDE SEQUENCE [LARGE SCALE GENOMIC DNA]</scope>
    <source>
        <strain evidence="4 5">BM-138-000479</strain>
    </source>
</reference>
<evidence type="ECO:0000259" key="3">
    <source>
        <dbReference type="Pfam" id="PF13364"/>
    </source>
</evidence>